<evidence type="ECO:0000256" key="10">
    <source>
        <dbReference type="SAM" id="MobiDB-lite"/>
    </source>
</evidence>
<proteinExistence type="predicted"/>
<comment type="caution">
    <text evidence="13">The sequence shown here is derived from an EMBL/GenBank/DDBJ whole genome shotgun (WGS) entry which is preliminary data.</text>
</comment>
<feature type="domain" description="PLD phosphodiesterase" evidence="12">
    <location>
        <begin position="155"/>
        <end position="182"/>
    </location>
</feature>
<keyword evidence="6" id="KW-0677">Repeat</keyword>
<keyword evidence="8" id="KW-0443">Lipid metabolism</keyword>
<dbReference type="PANTHER" id="PTHR18896">
    <property type="entry name" value="PHOSPHOLIPASE D"/>
    <property type="match status" value="1"/>
</dbReference>
<evidence type="ECO:0000313" key="14">
    <source>
        <dbReference type="Proteomes" id="UP000652760"/>
    </source>
</evidence>
<dbReference type="InterPro" id="IPR015679">
    <property type="entry name" value="PLipase_D_fam"/>
</dbReference>
<evidence type="ECO:0000256" key="11">
    <source>
        <dbReference type="SAM" id="Phobius"/>
    </source>
</evidence>
<comment type="function">
    <text evidence="2">Could be a virulence factor.</text>
</comment>
<evidence type="ECO:0000256" key="3">
    <source>
        <dbReference type="ARBA" id="ARBA00004613"/>
    </source>
</evidence>
<dbReference type="PANTHER" id="PTHR18896:SF76">
    <property type="entry name" value="PHOSPHOLIPASE"/>
    <property type="match status" value="1"/>
</dbReference>
<feature type="transmembrane region" description="Helical" evidence="11">
    <location>
        <begin position="679"/>
        <end position="697"/>
    </location>
</feature>
<evidence type="ECO:0000256" key="1">
    <source>
        <dbReference type="ARBA" id="ARBA00000798"/>
    </source>
</evidence>
<keyword evidence="7" id="KW-0378">Hydrolase</keyword>
<evidence type="ECO:0000313" key="13">
    <source>
        <dbReference type="EMBL" id="MBK1838275.1"/>
    </source>
</evidence>
<dbReference type="CDD" id="cd09143">
    <property type="entry name" value="PLDc_vPLD1_2_like_bac_2"/>
    <property type="match status" value="1"/>
</dbReference>
<feature type="transmembrane region" description="Helical" evidence="11">
    <location>
        <begin position="600"/>
        <end position="620"/>
    </location>
</feature>
<dbReference type="SMART" id="SM00155">
    <property type="entry name" value="PLDc"/>
    <property type="match status" value="2"/>
</dbReference>
<dbReference type="CDD" id="cd09140">
    <property type="entry name" value="PLDc_vPLD1_2_like_bac_1"/>
    <property type="match status" value="1"/>
</dbReference>
<keyword evidence="5" id="KW-0964">Secreted</keyword>
<evidence type="ECO:0000256" key="2">
    <source>
        <dbReference type="ARBA" id="ARBA00003145"/>
    </source>
</evidence>
<sequence>MYAHSPQPFPPAGPLPENAGSATGAAGVLRPILEPGRTCWRVEDTTRLGVIVDAEDYFALAKAAMRRARRSIYMTAWDFDARIRLMPQTRRPRRPDRLGTLLNWLATTRPDLHIHVLKWDYAELFDLARWSHPFMLRNWLTHRRLQYRLDGDHPTGACHHQKLLVIDDRLAFCGGLDVTANRWDTRAHHAHDPRRRQPDGKPYEPFHDVMMAVDGDAARALGEMFRDRWARATGERLTPPAPRPGRPARRHPLAADPWPPGFEPMLRDVRVGIARTDPACNGREEVREVEALHLEAIAAARDVIYLESQYFASTAVAEALKVRLAEEDGPEVIVVNPVRTTSWLENTVMLGARARLTRELREADRHGRFRLFAALTDGGACITVHAKVMVVDDRLLRIGSANLNNRSMGLDTECDLALEAGPGPEHAETRRAILHTRNDLIAEHLGSTAEEVAAAHRRLGSLAAAIESLRKTVGRTLEPLHDPEPDGLAAAVADARVFDPEHPVGAVEIVRRVLPSRIPRTRHWLTLAGILALLGLWGMWRYTALREWATLDSVLSAFHGLGDSPLAPLWLMLAYVAGGYVMFPLTVLIAATAIVMGPWWGFPTAMAGAVASAAAMFWTGRLAGRDLLDRHGGPLIARLNEKLADSGIAAVAGIRAVPLAPYTVVNLVAGASKLRFGDYVIGTMVGLAPGILAFNLLGHQLERTISNPGAGDIALLMGMAAVAIGLGWLTSRLLGRPGRGTEAGSRGRQDDRPDGRPDERIVEP</sequence>
<reference evidence="14" key="1">
    <citation type="submission" date="2021-01" db="EMBL/GenBank/DDBJ databases">
        <title>Genome public.</title>
        <authorList>
            <person name="Liu C."/>
            <person name="Sun Q."/>
        </authorList>
    </citation>
    <scope>NUCLEOTIDE SEQUENCE [LARGE SCALE GENOMIC DNA]</scope>
    <source>
        <strain evidence="14">YIM B02556</strain>
    </source>
</reference>
<protein>
    <recommendedName>
        <fullName evidence="4">Phospholipase D</fullName>
    </recommendedName>
    <alternativeName>
        <fullName evidence="9">Choline phosphatase</fullName>
    </alternativeName>
</protein>
<dbReference type="InterPro" id="IPR025202">
    <property type="entry name" value="PLD-like_dom"/>
</dbReference>
<organism evidence="13 14">
    <name type="scientific">Azospirillum endophyticum</name>
    <dbReference type="NCBI Taxonomy" id="2800326"/>
    <lineage>
        <taxon>Bacteria</taxon>
        <taxon>Pseudomonadati</taxon>
        <taxon>Pseudomonadota</taxon>
        <taxon>Alphaproteobacteria</taxon>
        <taxon>Rhodospirillales</taxon>
        <taxon>Azospirillaceae</taxon>
        <taxon>Azospirillum</taxon>
    </lineage>
</organism>
<keyword evidence="11" id="KW-0472">Membrane</keyword>
<accession>A0ABS1F4B4</accession>
<feature type="region of interest" description="Disordered" evidence="10">
    <location>
        <begin position="1"/>
        <end position="22"/>
    </location>
</feature>
<dbReference type="EMBL" id="JAENHM010000035">
    <property type="protein sequence ID" value="MBK1838275.1"/>
    <property type="molecule type" value="Genomic_DNA"/>
</dbReference>
<feature type="compositionally biased region" description="Basic and acidic residues" evidence="10">
    <location>
        <begin position="745"/>
        <end position="764"/>
    </location>
</feature>
<dbReference type="PROSITE" id="PS50035">
    <property type="entry name" value="PLD"/>
    <property type="match status" value="2"/>
</dbReference>
<dbReference type="Pfam" id="PF09335">
    <property type="entry name" value="VTT_dom"/>
    <property type="match status" value="1"/>
</dbReference>
<dbReference type="Pfam" id="PF13091">
    <property type="entry name" value="PLDc_2"/>
    <property type="match status" value="1"/>
</dbReference>
<dbReference type="InterPro" id="IPR032816">
    <property type="entry name" value="VTT_dom"/>
</dbReference>
<evidence type="ECO:0000259" key="12">
    <source>
        <dbReference type="PROSITE" id="PS50035"/>
    </source>
</evidence>
<feature type="region of interest" description="Disordered" evidence="10">
    <location>
        <begin position="234"/>
        <end position="259"/>
    </location>
</feature>
<keyword evidence="14" id="KW-1185">Reference proteome</keyword>
<evidence type="ECO:0000256" key="8">
    <source>
        <dbReference type="ARBA" id="ARBA00023098"/>
    </source>
</evidence>
<evidence type="ECO:0000256" key="5">
    <source>
        <dbReference type="ARBA" id="ARBA00022525"/>
    </source>
</evidence>
<comment type="subcellular location">
    <subcellularLocation>
        <location evidence="3">Secreted</location>
    </subcellularLocation>
</comment>
<feature type="region of interest" description="Disordered" evidence="10">
    <location>
        <begin position="738"/>
        <end position="764"/>
    </location>
</feature>
<evidence type="ECO:0000256" key="6">
    <source>
        <dbReference type="ARBA" id="ARBA00022737"/>
    </source>
</evidence>
<gene>
    <name evidence="13" type="ORF">JHL17_12705</name>
</gene>
<keyword evidence="11" id="KW-0812">Transmembrane</keyword>
<dbReference type="SUPFAM" id="SSF56024">
    <property type="entry name" value="Phospholipase D/nuclease"/>
    <property type="match status" value="2"/>
</dbReference>
<dbReference type="InterPro" id="IPR001736">
    <property type="entry name" value="PLipase_D/transphosphatidylase"/>
</dbReference>
<dbReference type="Proteomes" id="UP000652760">
    <property type="component" value="Unassembled WGS sequence"/>
</dbReference>
<feature type="domain" description="PLD phosphodiesterase" evidence="12">
    <location>
        <begin position="385"/>
        <end position="407"/>
    </location>
</feature>
<evidence type="ECO:0000256" key="7">
    <source>
        <dbReference type="ARBA" id="ARBA00022801"/>
    </source>
</evidence>
<evidence type="ECO:0000256" key="4">
    <source>
        <dbReference type="ARBA" id="ARBA00018392"/>
    </source>
</evidence>
<dbReference type="Gene3D" id="3.30.870.10">
    <property type="entry name" value="Endonuclease Chain A"/>
    <property type="match status" value="2"/>
</dbReference>
<comment type="catalytic activity">
    <reaction evidence="1">
        <text>a 1,2-diacyl-sn-glycero-3-phosphocholine + H2O = a 1,2-diacyl-sn-glycero-3-phosphate + choline + H(+)</text>
        <dbReference type="Rhea" id="RHEA:14445"/>
        <dbReference type="ChEBI" id="CHEBI:15354"/>
        <dbReference type="ChEBI" id="CHEBI:15377"/>
        <dbReference type="ChEBI" id="CHEBI:15378"/>
        <dbReference type="ChEBI" id="CHEBI:57643"/>
        <dbReference type="ChEBI" id="CHEBI:58608"/>
        <dbReference type="EC" id="3.1.4.4"/>
    </reaction>
</comment>
<name>A0ABS1F4B4_9PROT</name>
<feature type="transmembrane region" description="Helical" evidence="11">
    <location>
        <begin position="569"/>
        <end position="594"/>
    </location>
</feature>
<keyword evidence="11" id="KW-1133">Transmembrane helix</keyword>
<feature type="transmembrane region" description="Helical" evidence="11">
    <location>
        <begin position="709"/>
        <end position="729"/>
    </location>
</feature>
<evidence type="ECO:0000256" key="9">
    <source>
        <dbReference type="ARBA" id="ARBA00029594"/>
    </source>
</evidence>